<dbReference type="EMBL" id="JAVDBT010000014">
    <property type="protein sequence ID" value="MDQ2067545.1"/>
    <property type="molecule type" value="Genomic_DNA"/>
</dbReference>
<protein>
    <submittedName>
        <fullName evidence="8">Outer membrane beta-barrel protein</fullName>
    </submittedName>
</protein>
<dbReference type="Gene3D" id="2.40.160.20">
    <property type="match status" value="1"/>
</dbReference>
<dbReference type="Proteomes" id="UP001239680">
    <property type="component" value="Unassembled WGS sequence"/>
</dbReference>
<evidence type="ECO:0000313" key="8">
    <source>
        <dbReference type="EMBL" id="MDQ2067545.1"/>
    </source>
</evidence>
<dbReference type="InterPro" id="IPR027385">
    <property type="entry name" value="Beta-barrel_OMP"/>
</dbReference>
<comment type="subcellular location">
    <subcellularLocation>
        <location evidence="1">Membrane</location>
    </subcellularLocation>
</comment>
<feature type="chain" id="PRO_5045252355" evidence="6">
    <location>
        <begin position="24"/>
        <end position="248"/>
    </location>
</feature>
<evidence type="ECO:0000256" key="2">
    <source>
        <dbReference type="ARBA" id="ARBA00022729"/>
    </source>
</evidence>
<dbReference type="Pfam" id="PF13505">
    <property type="entry name" value="OMP_b-brl"/>
    <property type="match status" value="1"/>
</dbReference>
<comment type="caution">
    <text evidence="8">The sequence shown here is derived from an EMBL/GenBank/DDBJ whole genome shotgun (WGS) entry which is preliminary data.</text>
</comment>
<evidence type="ECO:0000256" key="4">
    <source>
        <dbReference type="ARBA" id="ARBA00038306"/>
    </source>
</evidence>
<dbReference type="RefSeq" id="WP_306681249.1">
    <property type="nucleotide sequence ID" value="NZ_JAVDBT010000014.1"/>
</dbReference>
<comment type="similarity">
    <text evidence="4">Belongs to the Omp25/RopB family.</text>
</comment>
<reference evidence="8 9" key="1">
    <citation type="submission" date="2023-08" db="EMBL/GenBank/DDBJ databases">
        <title>Characterization of two Paracoccaceae strains isolated from Phycosphere and proposal of Xinfangfangia lacusdiani sp. nov.</title>
        <authorList>
            <person name="Deng Y."/>
            <person name="Zhang Y.Q."/>
        </authorList>
    </citation>
    <scope>NUCLEOTIDE SEQUENCE [LARGE SCALE GENOMIC DNA]</scope>
    <source>
        <strain evidence="8 9">CPCC 101601</strain>
    </source>
</reference>
<evidence type="ECO:0000259" key="7">
    <source>
        <dbReference type="Pfam" id="PF13505"/>
    </source>
</evidence>
<feature type="signal peptide" evidence="6">
    <location>
        <begin position="1"/>
        <end position="23"/>
    </location>
</feature>
<keyword evidence="9" id="KW-1185">Reference proteome</keyword>
<evidence type="ECO:0000256" key="6">
    <source>
        <dbReference type="SAM" id="SignalP"/>
    </source>
</evidence>
<name>A0ABU0W383_9RHOB</name>
<feature type="domain" description="Outer membrane protein beta-barrel" evidence="7">
    <location>
        <begin position="64"/>
        <end position="248"/>
    </location>
</feature>
<keyword evidence="3" id="KW-0472">Membrane</keyword>
<dbReference type="PANTHER" id="PTHR34001:SF3">
    <property type="entry name" value="BLL7405 PROTEIN"/>
    <property type="match status" value="1"/>
</dbReference>
<feature type="compositionally biased region" description="Gly residues" evidence="5">
    <location>
        <begin position="73"/>
        <end position="92"/>
    </location>
</feature>
<organism evidence="8 9">
    <name type="scientific">Pseudogemmobacter lacusdianii</name>
    <dbReference type="NCBI Taxonomy" id="3069608"/>
    <lineage>
        <taxon>Bacteria</taxon>
        <taxon>Pseudomonadati</taxon>
        <taxon>Pseudomonadota</taxon>
        <taxon>Alphaproteobacteria</taxon>
        <taxon>Rhodobacterales</taxon>
        <taxon>Paracoccaceae</taxon>
        <taxon>Pseudogemmobacter</taxon>
    </lineage>
</organism>
<evidence type="ECO:0000313" key="9">
    <source>
        <dbReference type="Proteomes" id="UP001239680"/>
    </source>
</evidence>
<dbReference type="InterPro" id="IPR051692">
    <property type="entry name" value="OMP-like"/>
</dbReference>
<accession>A0ABU0W383</accession>
<dbReference type="SUPFAM" id="SSF56925">
    <property type="entry name" value="OMPA-like"/>
    <property type="match status" value="1"/>
</dbReference>
<dbReference type="InterPro" id="IPR011250">
    <property type="entry name" value="OMP/PagP_B-barrel"/>
</dbReference>
<dbReference type="PANTHER" id="PTHR34001">
    <property type="entry name" value="BLL7405 PROTEIN"/>
    <property type="match status" value="1"/>
</dbReference>
<feature type="region of interest" description="Disordered" evidence="5">
    <location>
        <begin position="68"/>
        <end position="103"/>
    </location>
</feature>
<evidence type="ECO:0000256" key="3">
    <source>
        <dbReference type="ARBA" id="ARBA00023136"/>
    </source>
</evidence>
<sequence length="248" mass="24976">MSYVSKLAIALAASVAATTSASAGGLAEHYEEAAPAKVSAAPAFSWEGFYVGGSLGGKRNRLTASAQTSAGGITSGGSGMGSGSGSGSGYSTGTGSDPVASTSSHSASGISASVFIGHNWDRNGLVYGVEGSIGHANTDILSGENAFEQGLNAALRLRVGTALDRTLLYVAGGVAASKVKLISEGASESATMTGWTFGAGAEHAFTNNWLGRIEVNYSDYGDHSFSIGDAPTIELEQTELVIGLAYKF</sequence>
<evidence type="ECO:0000256" key="1">
    <source>
        <dbReference type="ARBA" id="ARBA00004370"/>
    </source>
</evidence>
<evidence type="ECO:0000256" key="5">
    <source>
        <dbReference type="SAM" id="MobiDB-lite"/>
    </source>
</evidence>
<keyword evidence="2 6" id="KW-0732">Signal</keyword>
<proteinExistence type="inferred from homology"/>
<gene>
    <name evidence="8" type="ORF">Q9295_14290</name>
</gene>
<feature type="compositionally biased region" description="Low complexity" evidence="5">
    <location>
        <begin position="93"/>
        <end position="103"/>
    </location>
</feature>